<protein>
    <submittedName>
        <fullName evidence="1">Uncharacterized protein</fullName>
    </submittedName>
</protein>
<name>A0AAD5Y7L6_9APHY</name>
<accession>A0AAD5Y7L6</accession>
<evidence type="ECO:0000313" key="2">
    <source>
        <dbReference type="Proteomes" id="UP001212997"/>
    </source>
</evidence>
<keyword evidence="2" id="KW-1185">Reference proteome</keyword>
<dbReference type="AlphaFoldDB" id="A0AAD5Y7L6"/>
<gene>
    <name evidence="1" type="ORF">NLI96_g13090</name>
</gene>
<sequence length="145" mass="15543">MEFLFNPSFSSSSGLTSQVSLLPPLAGSLDASPALSLNHLGLLPPSPLSGNDPLASRLAPSTPTTTNPVHAALAAMPLLEVITYNREVRNFHESHQECHRALAKSVESNSALQQDVQTLLAENRTQQAAIKIYEEEICTLKAQLG</sequence>
<proteinExistence type="predicted"/>
<reference evidence="1" key="1">
    <citation type="submission" date="2022-07" db="EMBL/GenBank/DDBJ databases">
        <title>Genome Sequence of Physisporinus lineatus.</title>
        <authorList>
            <person name="Buettner E."/>
        </authorList>
    </citation>
    <scope>NUCLEOTIDE SEQUENCE</scope>
    <source>
        <strain evidence="1">VT162</strain>
    </source>
</reference>
<evidence type="ECO:0000313" key="1">
    <source>
        <dbReference type="EMBL" id="KAJ3473211.1"/>
    </source>
</evidence>
<organism evidence="1 2">
    <name type="scientific">Meripilus lineatus</name>
    <dbReference type="NCBI Taxonomy" id="2056292"/>
    <lineage>
        <taxon>Eukaryota</taxon>
        <taxon>Fungi</taxon>
        <taxon>Dikarya</taxon>
        <taxon>Basidiomycota</taxon>
        <taxon>Agaricomycotina</taxon>
        <taxon>Agaricomycetes</taxon>
        <taxon>Polyporales</taxon>
        <taxon>Meripilaceae</taxon>
        <taxon>Meripilus</taxon>
    </lineage>
</organism>
<dbReference type="Proteomes" id="UP001212997">
    <property type="component" value="Unassembled WGS sequence"/>
</dbReference>
<comment type="caution">
    <text evidence="1">The sequence shown here is derived from an EMBL/GenBank/DDBJ whole genome shotgun (WGS) entry which is preliminary data.</text>
</comment>
<dbReference type="EMBL" id="JANAWD010001506">
    <property type="protein sequence ID" value="KAJ3473211.1"/>
    <property type="molecule type" value="Genomic_DNA"/>
</dbReference>